<dbReference type="Proteomes" id="UP000694569">
    <property type="component" value="Unplaced"/>
</dbReference>
<dbReference type="InterPro" id="IPR009091">
    <property type="entry name" value="RCC1/BLIP-II"/>
</dbReference>
<dbReference type="Gene3D" id="6.10.250.3030">
    <property type="match status" value="1"/>
</dbReference>
<protein>
    <recommendedName>
        <fullName evidence="3">BTB domain-containing protein</fullName>
    </recommendedName>
</protein>
<dbReference type="InterPro" id="IPR058923">
    <property type="entry name" value="RCC1-like_dom"/>
</dbReference>
<dbReference type="Ensembl" id="ENSLLET00000006342.1">
    <property type="protein sequence ID" value="ENSLLEP00000006089.1"/>
    <property type="gene ID" value="ENSLLEG00000003754.1"/>
</dbReference>
<dbReference type="PRINTS" id="PR00633">
    <property type="entry name" value="RCCNDNSATION"/>
</dbReference>
<dbReference type="Gene3D" id="3.30.710.10">
    <property type="entry name" value="Potassium Channel Kv1.1, Chain A"/>
    <property type="match status" value="1"/>
</dbReference>
<organism evidence="4 5">
    <name type="scientific">Leptobrachium leishanense</name>
    <name type="common">Leishan spiny toad</name>
    <dbReference type="NCBI Taxonomy" id="445787"/>
    <lineage>
        <taxon>Eukaryota</taxon>
        <taxon>Metazoa</taxon>
        <taxon>Chordata</taxon>
        <taxon>Craniata</taxon>
        <taxon>Vertebrata</taxon>
        <taxon>Euteleostomi</taxon>
        <taxon>Amphibia</taxon>
        <taxon>Batrachia</taxon>
        <taxon>Anura</taxon>
        <taxon>Pelobatoidea</taxon>
        <taxon>Megophryidae</taxon>
        <taxon>Leptobrachium</taxon>
    </lineage>
</organism>
<sequence>VQEGITFKRKQSGKARQSWRNLLDFERWSMFALLSPKVLSTIRQACVFGSFADEVFYTTWNNEVMFGLNCSCSGSDGRNAIVPRRLDILFGKKITDLGYGAGPHVLVCCDDGDLYSWGNNVHGQLGHGSLIPKVIKVSCGTYHSLALTSEGEVFAWGNNNFGQVGCGTSSSKLLPRRVANDLQNKMVTSIAAGRHCSMALTDNGQVYGWGYNGDGQLGTRNTGNILKPYLLVFAPNICIVQVVFGYAHTLALTDEGSIYVWGQNQYGELGTGTVDHQFSPVRKDLRIWMIEVAACPYSHTSAAMSQIGQVYMWGSCRGHAILAPTETHFRSTDDVFVYFSNPPVMWRMLSVVPEGSLNQTVAESLKSAFDREETADLRVQVEEKFIHVHKAVLKIRCEHFRVMFSTPWKEGSTDVIEIDHYSYRVYRAFLEYLYTDVVALPSEDALELLDLATSYCEDGLKKLCQQIICKGITVDNAFMLLSAAVRYNAEELEEPCFRFCVSHLTDVTQTEAFRQMDGMILKNFMEKAGRSSGFKH</sequence>
<accession>A0A8C5M0P0</accession>
<dbReference type="PANTHER" id="PTHR22872:SF4">
    <property type="entry name" value="RCC1 AND BTB DOMAIN-CONTAINING PROTEIN 1 ISOFORM X1"/>
    <property type="match status" value="1"/>
</dbReference>
<dbReference type="InterPro" id="IPR051625">
    <property type="entry name" value="Signaling_Regulatory_Domain"/>
</dbReference>
<dbReference type="InterPro" id="IPR000408">
    <property type="entry name" value="Reg_chr_condens"/>
</dbReference>
<dbReference type="OrthoDB" id="16281at2759"/>
<feature type="repeat" description="RCC1" evidence="2">
    <location>
        <begin position="151"/>
        <end position="203"/>
    </location>
</feature>
<dbReference type="GeneTree" id="ENSGT00940000155814"/>
<feature type="domain" description="BTB" evidence="3">
    <location>
        <begin position="375"/>
        <end position="442"/>
    </location>
</feature>
<dbReference type="Pfam" id="PF25390">
    <property type="entry name" value="WD40_RLD"/>
    <property type="match status" value="1"/>
</dbReference>
<evidence type="ECO:0000313" key="5">
    <source>
        <dbReference type="Proteomes" id="UP000694569"/>
    </source>
</evidence>
<feature type="repeat" description="RCC1" evidence="2">
    <location>
        <begin position="256"/>
        <end position="306"/>
    </location>
</feature>
<dbReference type="Gene3D" id="2.130.10.30">
    <property type="entry name" value="Regulator of chromosome condensation 1/beta-lactamase-inhibitor protein II"/>
    <property type="match status" value="2"/>
</dbReference>
<feature type="repeat" description="RCC1" evidence="2">
    <location>
        <begin position="204"/>
        <end position="255"/>
    </location>
</feature>
<evidence type="ECO:0000256" key="1">
    <source>
        <dbReference type="ARBA" id="ARBA00022737"/>
    </source>
</evidence>
<keyword evidence="5" id="KW-1185">Reference proteome</keyword>
<dbReference type="SUPFAM" id="SSF54695">
    <property type="entry name" value="POZ domain"/>
    <property type="match status" value="1"/>
</dbReference>
<proteinExistence type="predicted"/>
<evidence type="ECO:0000313" key="4">
    <source>
        <dbReference type="Ensembl" id="ENSLLEP00000006089.1"/>
    </source>
</evidence>
<dbReference type="AlphaFoldDB" id="A0A8C5M0P0"/>
<dbReference type="PROSITE" id="PS50012">
    <property type="entry name" value="RCC1_3"/>
    <property type="match status" value="4"/>
</dbReference>
<dbReference type="Pfam" id="PF00651">
    <property type="entry name" value="BTB"/>
    <property type="match status" value="1"/>
</dbReference>
<dbReference type="PROSITE" id="PS00626">
    <property type="entry name" value="RCC1_2"/>
    <property type="match status" value="1"/>
</dbReference>
<name>A0A8C5M0P0_9ANUR</name>
<evidence type="ECO:0000259" key="3">
    <source>
        <dbReference type="PROSITE" id="PS50097"/>
    </source>
</evidence>
<dbReference type="InterPro" id="IPR000210">
    <property type="entry name" value="BTB/POZ_dom"/>
</dbReference>
<feature type="repeat" description="RCC1" evidence="2">
    <location>
        <begin position="112"/>
        <end position="150"/>
    </location>
</feature>
<dbReference type="SUPFAM" id="SSF50985">
    <property type="entry name" value="RCC1/BLIP-II"/>
    <property type="match status" value="1"/>
</dbReference>
<evidence type="ECO:0000256" key="2">
    <source>
        <dbReference type="PROSITE-ProRule" id="PRU00235"/>
    </source>
</evidence>
<dbReference type="InterPro" id="IPR011333">
    <property type="entry name" value="SKP1/BTB/POZ_sf"/>
</dbReference>
<dbReference type="SMART" id="SM00225">
    <property type="entry name" value="BTB"/>
    <property type="match status" value="1"/>
</dbReference>
<dbReference type="PROSITE" id="PS50097">
    <property type="entry name" value="BTB"/>
    <property type="match status" value="1"/>
</dbReference>
<reference evidence="4" key="2">
    <citation type="submission" date="2025-09" db="UniProtKB">
        <authorList>
            <consortium name="Ensembl"/>
        </authorList>
    </citation>
    <scope>IDENTIFICATION</scope>
</reference>
<dbReference type="PANTHER" id="PTHR22872">
    <property type="entry name" value="BTK-BINDING PROTEIN-RELATED"/>
    <property type="match status" value="1"/>
</dbReference>
<reference evidence="4" key="1">
    <citation type="submission" date="2025-08" db="UniProtKB">
        <authorList>
            <consortium name="Ensembl"/>
        </authorList>
    </citation>
    <scope>IDENTIFICATION</scope>
</reference>
<keyword evidence="1" id="KW-0677">Repeat</keyword>